<feature type="region of interest" description="Disordered" evidence="1">
    <location>
        <begin position="13"/>
        <end position="46"/>
    </location>
</feature>
<dbReference type="Proteomes" id="UP000577362">
    <property type="component" value="Unassembled WGS sequence"/>
</dbReference>
<evidence type="ECO:0000313" key="3">
    <source>
        <dbReference type="Proteomes" id="UP000577362"/>
    </source>
</evidence>
<sequence>MPASASVSLSAFAISGPGVPSTSGRPASTTKRSQRSVAAPMSKASEKAAMISARNQGQSCPGVGQNWSGSIDADGMARFLRSIYPQKTAMHVAADTGLPVESIKNWLNGVSAPGFRATVTLALNYGPEFLASMVKEKPRWLDRAAREHRQQELERKLESIKAELASL</sequence>
<evidence type="ECO:0000256" key="1">
    <source>
        <dbReference type="SAM" id="MobiDB-lite"/>
    </source>
</evidence>
<keyword evidence="3" id="KW-1185">Reference proteome</keyword>
<accession>A0A840C060</accession>
<reference evidence="2 3" key="1">
    <citation type="submission" date="2020-08" db="EMBL/GenBank/DDBJ databases">
        <title>Genomic Encyclopedia of Type Strains, Phase IV (KMG-IV): sequencing the most valuable type-strain genomes for metagenomic binning, comparative biology and taxonomic classification.</title>
        <authorList>
            <person name="Goeker M."/>
        </authorList>
    </citation>
    <scope>NUCLEOTIDE SEQUENCE [LARGE SCALE GENOMIC DNA]</scope>
    <source>
        <strain evidence="2 3">DSM 103737</strain>
    </source>
</reference>
<dbReference type="RefSeq" id="WP_183316709.1">
    <property type="nucleotide sequence ID" value="NZ_JACIEN010000002.1"/>
</dbReference>
<name>A0A840C060_9HYPH</name>
<feature type="compositionally biased region" description="Polar residues" evidence="1">
    <location>
        <begin position="20"/>
        <end position="31"/>
    </location>
</feature>
<dbReference type="AlphaFoldDB" id="A0A840C060"/>
<dbReference type="EMBL" id="JACIEN010000002">
    <property type="protein sequence ID" value="MBB4017352.1"/>
    <property type="molecule type" value="Genomic_DNA"/>
</dbReference>
<proteinExistence type="predicted"/>
<organism evidence="2 3">
    <name type="scientific">Chelatococcus caeni</name>
    <dbReference type="NCBI Taxonomy" id="1348468"/>
    <lineage>
        <taxon>Bacteria</taxon>
        <taxon>Pseudomonadati</taxon>
        <taxon>Pseudomonadota</taxon>
        <taxon>Alphaproteobacteria</taxon>
        <taxon>Hyphomicrobiales</taxon>
        <taxon>Chelatococcaceae</taxon>
        <taxon>Chelatococcus</taxon>
    </lineage>
</organism>
<comment type="caution">
    <text evidence="2">The sequence shown here is derived from an EMBL/GenBank/DDBJ whole genome shotgun (WGS) entry which is preliminary data.</text>
</comment>
<protein>
    <submittedName>
        <fullName evidence="2">Uncharacterized protein</fullName>
    </submittedName>
</protein>
<evidence type="ECO:0000313" key="2">
    <source>
        <dbReference type="EMBL" id="MBB4017352.1"/>
    </source>
</evidence>
<gene>
    <name evidence="2" type="ORF">GGR16_002381</name>
</gene>